<evidence type="ECO:0000256" key="1">
    <source>
        <dbReference type="SAM" id="Phobius"/>
    </source>
</evidence>
<keyword evidence="1" id="KW-0472">Membrane</keyword>
<feature type="transmembrane region" description="Helical" evidence="1">
    <location>
        <begin position="89"/>
        <end position="113"/>
    </location>
</feature>
<feature type="transmembrane region" description="Helical" evidence="1">
    <location>
        <begin position="12"/>
        <end position="33"/>
    </location>
</feature>
<feature type="transmembrane region" description="Helical" evidence="1">
    <location>
        <begin position="281"/>
        <end position="298"/>
    </location>
</feature>
<keyword evidence="3" id="KW-1185">Reference proteome</keyword>
<organism evidence="2 3">
    <name type="scientific">Humibacillus xanthopallidus</name>
    <dbReference type="NCBI Taxonomy" id="412689"/>
    <lineage>
        <taxon>Bacteria</taxon>
        <taxon>Bacillati</taxon>
        <taxon>Actinomycetota</taxon>
        <taxon>Actinomycetes</taxon>
        <taxon>Micrococcales</taxon>
        <taxon>Intrasporangiaceae</taxon>
        <taxon>Humibacillus</taxon>
    </lineage>
</organism>
<keyword evidence="1" id="KW-0812">Transmembrane</keyword>
<evidence type="ECO:0000313" key="2">
    <source>
        <dbReference type="EMBL" id="TQM64547.1"/>
    </source>
</evidence>
<dbReference type="Proteomes" id="UP000316747">
    <property type="component" value="Unassembled WGS sequence"/>
</dbReference>
<evidence type="ECO:0008006" key="4">
    <source>
        <dbReference type="Google" id="ProtNLM"/>
    </source>
</evidence>
<feature type="transmembrane region" description="Helical" evidence="1">
    <location>
        <begin position="120"/>
        <end position="140"/>
    </location>
</feature>
<evidence type="ECO:0000313" key="3">
    <source>
        <dbReference type="Proteomes" id="UP000316747"/>
    </source>
</evidence>
<proteinExistence type="predicted"/>
<feature type="transmembrane region" description="Helical" evidence="1">
    <location>
        <begin position="168"/>
        <end position="200"/>
    </location>
</feature>
<name>A0A543I1X1_9MICO</name>
<dbReference type="EMBL" id="VFPM01000001">
    <property type="protein sequence ID" value="TQM64547.1"/>
    <property type="molecule type" value="Genomic_DNA"/>
</dbReference>
<feature type="transmembrane region" description="Helical" evidence="1">
    <location>
        <begin position="254"/>
        <end position="274"/>
    </location>
</feature>
<comment type="caution">
    <text evidence="2">The sequence shown here is derived from an EMBL/GenBank/DDBJ whole genome shotgun (WGS) entry which is preliminary data.</text>
</comment>
<dbReference type="RefSeq" id="WP_141842173.1">
    <property type="nucleotide sequence ID" value="NZ_VFPM01000001.1"/>
</dbReference>
<keyword evidence="1" id="KW-1133">Transmembrane helix</keyword>
<gene>
    <name evidence="2" type="ORF">FBY41_0916</name>
</gene>
<protein>
    <recommendedName>
        <fullName evidence="4">Glycosyltransferase RgtA/B/C/D-like domain-containing protein</fullName>
    </recommendedName>
</protein>
<sequence>MVSDTPGGGSSIPLAVRLVLPGFLVAFVGLHLLGPVSEPDTFWHLAAGDWLRHEWQFVVTADPWSADASRPWVLNQWLAELTMSLWQEWFGLAGIAWLRILLAMAATFAVWLTCRERASILVASLVSVVALVGMIGSFSARPQLASFVLTPIFVGAWLRTADDGRARWWLIAISWLWACLHGLWVIGPAIGLVTVIGMALDGKVGVRAAVRLLVIPIAAVGVAAMTPLGLSIFGNLEQVGSITGYISEWHPLSLSDPALVAALALVSLPVLENLRSRSSEPWVVVLLLGLSTALILLYARTVPVGAAIAAPLAAGALQRISKVPREARTLREITLTSTFLVGALTVAAVVAPAEASQPAGQPAALSRELASLPDGTRLCNDMTMGGWLIWAHPELKVGIDGRAELYSVSQLDAYGRFVAVQPGWTSYLRSVPCSYALFPETEPVVSALKEQQGWQVVATGDGAVLLRER</sequence>
<dbReference type="AlphaFoldDB" id="A0A543I1X1"/>
<reference evidence="2 3" key="1">
    <citation type="submission" date="2019-06" db="EMBL/GenBank/DDBJ databases">
        <title>Genome sequencing of plant associated microbes to promote plant fitness in Sorghum bicolor and Oryza sativa.</title>
        <authorList>
            <person name="Coleman-Derr D."/>
        </authorList>
    </citation>
    <scope>NUCLEOTIDE SEQUENCE [LARGE SCALE GENOMIC DNA]</scope>
    <source>
        <strain evidence="2 3">KV-663</strain>
    </source>
</reference>
<accession>A0A543I1X1</accession>
<dbReference type="OrthoDB" id="3463714at2"/>
<feature type="transmembrane region" description="Helical" evidence="1">
    <location>
        <begin position="212"/>
        <end position="234"/>
    </location>
</feature>